<accession>A0ABN9WW82</accession>
<feature type="non-terminal residue" evidence="2">
    <location>
        <position position="253"/>
    </location>
</feature>
<feature type="region of interest" description="Disordered" evidence="1">
    <location>
        <begin position="211"/>
        <end position="253"/>
    </location>
</feature>
<feature type="non-terminal residue" evidence="2">
    <location>
        <position position="1"/>
    </location>
</feature>
<evidence type="ECO:0000313" key="3">
    <source>
        <dbReference type="Proteomes" id="UP001189429"/>
    </source>
</evidence>
<proteinExistence type="predicted"/>
<feature type="compositionally biased region" description="Low complexity" evidence="1">
    <location>
        <begin position="220"/>
        <end position="229"/>
    </location>
</feature>
<name>A0ABN9WW82_9DINO</name>
<gene>
    <name evidence="2" type="ORF">PCOR1329_LOCUS70009</name>
</gene>
<evidence type="ECO:0000256" key="1">
    <source>
        <dbReference type="SAM" id="MobiDB-lite"/>
    </source>
</evidence>
<sequence length="253" mass="27920">GASWFVYLDMPGIYDSEGEDVLQPAEDWCSACGLARCAYPSLSTLQVKEKFKGDPGFKTEFNHIRRSLATAVACKLKQQQITVSDELVLEVSTRMAFTLYNVFTTKFTAPDTMKVKVVKLRGPEGAHIEGALVRFEGLPDDMPHMAVEAKSRSSVSLATFVLQPDQLARRGQADERREKQREKHAQSLPFELKVASFANTDTYDSMIKRFAEGEDPENHSAAQSAAQQQNLSVAGGVGLRRVGGADSDEEQLE</sequence>
<organism evidence="2 3">
    <name type="scientific">Prorocentrum cordatum</name>
    <dbReference type="NCBI Taxonomy" id="2364126"/>
    <lineage>
        <taxon>Eukaryota</taxon>
        <taxon>Sar</taxon>
        <taxon>Alveolata</taxon>
        <taxon>Dinophyceae</taxon>
        <taxon>Prorocentrales</taxon>
        <taxon>Prorocentraceae</taxon>
        <taxon>Prorocentrum</taxon>
    </lineage>
</organism>
<comment type="caution">
    <text evidence="2">The sequence shown here is derived from an EMBL/GenBank/DDBJ whole genome shotgun (WGS) entry which is preliminary data.</text>
</comment>
<dbReference type="EMBL" id="CAUYUJ010019219">
    <property type="protein sequence ID" value="CAK0889498.1"/>
    <property type="molecule type" value="Genomic_DNA"/>
</dbReference>
<evidence type="ECO:0000313" key="2">
    <source>
        <dbReference type="EMBL" id="CAK0889498.1"/>
    </source>
</evidence>
<reference evidence="2" key="1">
    <citation type="submission" date="2023-10" db="EMBL/GenBank/DDBJ databases">
        <authorList>
            <person name="Chen Y."/>
            <person name="Shah S."/>
            <person name="Dougan E. K."/>
            <person name="Thang M."/>
            <person name="Chan C."/>
        </authorList>
    </citation>
    <scope>NUCLEOTIDE SEQUENCE [LARGE SCALE GENOMIC DNA]</scope>
</reference>
<keyword evidence="3" id="KW-1185">Reference proteome</keyword>
<protein>
    <submittedName>
        <fullName evidence="2">Uncharacterized protein</fullName>
    </submittedName>
</protein>
<dbReference type="Proteomes" id="UP001189429">
    <property type="component" value="Unassembled WGS sequence"/>
</dbReference>